<evidence type="ECO:0000313" key="2">
    <source>
        <dbReference type="EMBL" id="VFQ75836.1"/>
    </source>
</evidence>
<dbReference type="PANTHER" id="PTHR15852:SF54">
    <property type="entry name" value="PROTEIN SSUH2 HOMOLOG"/>
    <property type="match status" value="1"/>
</dbReference>
<name>A0A484LIC7_9ASTE</name>
<gene>
    <name evidence="2" type="ORF">CCAM_LOCUS17612</name>
</gene>
<reference evidence="2 3" key="1">
    <citation type="submission" date="2018-04" db="EMBL/GenBank/DDBJ databases">
        <authorList>
            <person name="Vogel A."/>
        </authorList>
    </citation>
    <scope>NUCLEOTIDE SEQUENCE [LARGE SCALE GENOMIC DNA]</scope>
</reference>
<dbReference type="SUPFAM" id="SSF57938">
    <property type="entry name" value="DnaJ/Hsp40 cysteine-rich domain"/>
    <property type="match status" value="1"/>
</dbReference>
<sequence length="145" mass="15735">MVGAIRAAASFPVTAESRSRSSRDGGASSSNAQRTTVRTPLLSASKRSWVVKTQYNVGREWRNKANPPCVVCVGSGRVDCDRCNGRGRTNHVELEMLPKGHWPKWCRCCGGSGLSNCSRCLGTGEYRHIMGFDFMFSQSTNGGDG</sequence>
<organism evidence="2 3">
    <name type="scientific">Cuscuta campestris</name>
    <dbReference type="NCBI Taxonomy" id="132261"/>
    <lineage>
        <taxon>Eukaryota</taxon>
        <taxon>Viridiplantae</taxon>
        <taxon>Streptophyta</taxon>
        <taxon>Embryophyta</taxon>
        <taxon>Tracheophyta</taxon>
        <taxon>Spermatophyta</taxon>
        <taxon>Magnoliopsida</taxon>
        <taxon>eudicotyledons</taxon>
        <taxon>Gunneridae</taxon>
        <taxon>Pentapetalae</taxon>
        <taxon>asterids</taxon>
        <taxon>lamiids</taxon>
        <taxon>Solanales</taxon>
        <taxon>Convolvulaceae</taxon>
        <taxon>Cuscuteae</taxon>
        <taxon>Cuscuta</taxon>
        <taxon>Cuscuta subgen. Grammica</taxon>
        <taxon>Cuscuta sect. Cleistogrammica</taxon>
    </lineage>
</organism>
<dbReference type="EMBL" id="OOIL02001452">
    <property type="protein sequence ID" value="VFQ75836.1"/>
    <property type="molecule type" value="Genomic_DNA"/>
</dbReference>
<evidence type="ECO:0000313" key="3">
    <source>
        <dbReference type="Proteomes" id="UP000595140"/>
    </source>
</evidence>
<dbReference type="PANTHER" id="PTHR15852">
    <property type="entry name" value="PLASTID TRANSCRIPTIONALLY ACTIVE PROTEIN"/>
    <property type="match status" value="1"/>
</dbReference>
<evidence type="ECO:0000256" key="1">
    <source>
        <dbReference type="SAM" id="MobiDB-lite"/>
    </source>
</evidence>
<keyword evidence="3" id="KW-1185">Reference proteome</keyword>
<protein>
    <submittedName>
        <fullName evidence="2">Uncharacterized protein</fullName>
    </submittedName>
</protein>
<dbReference type="Proteomes" id="UP000595140">
    <property type="component" value="Unassembled WGS sequence"/>
</dbReference>
<dbReference type="AlphaFoldDB" id="A0A484LIC7"/>
<feature type="region of interest" description="Disordered" evidence="1">
    <location>
        <begin position="13"/>
        <end position="38"/>
    </location>
</feature>
<dbReference type="InterPro" id="IPR036410">
    <property type="entry name" value="HSP_DnaJ_Cys-rich_dom_sf"/>
</dbReference>
<dbReference type="OrthoDB" id="3355217at2759"/>
<accession>A0A484LIC7</accession>
<proteinExistence type="predicted"/>